<proteinExistence type="inferred from homology"/>
<organism evidence="6 7">
    <name type="scientific">Salinarimonas ramus</name>
    <dbReference type="NCBI Taxonomy" id="690164"/>
    <lineage>
        <taxon>Bacteria</taxon>
        <taxon>Pseudomonadati</taxon>
        <taxon>Pseudomonadota</taxon>
        <taxon>Alphaproteobacteria</taxon>
        <taxon>Hyphomicrobiales</taxon>
        <taxon>Salinarimonadaceae</taxon>
        <taxon>Salinarimonas</taxon>
    </lineage>
</organism>
<dbReference type="CDD" id="cd07402">
    <property type="entry name" value="MPP_GpdQ"/>
    <property type="match status" value="1"/>
</dbReference>
<comment type="similarity">
    <text evidence="4">Belongs to the cyclic nucleotide phosphodiesterase class-III family.</text>
</comment>
<name>A0A917V3I7_9HYPH</name>
<dbReference type="InterPro" id="IPR004843">
    <property type="entry name" value="Calcineurin-like_PHP"/>
</dbReference>
<dbReference type="PANTHER" id="PTHR42988">
    <property type="entry name" value="PHOSPHOHYDROLASE"/>
    <property type="match status" value="1"/>
</dbReference>
<keyword evidence="3" id="KW-0408">Iron</keyword>
<evidence type="ECO:0000259" key="5">
    <source>
        <dbReference type="Pfam" id="PF00149"/>
    </source>
</evidence>
<dbReference type="InterPro" id="IPR026575">
    <property type="entry name" value="GpdQ/CpdA-like"/>
</dbReference>
<feature type="domain" description="Calcineurin-like phosphoesterase" evidence="5">
    <location>
        <begin position="20"/>
        <end position="218"/>
    </location>
</feature>
<dbReference type="InterPro" id="IPR050884">
    <property type="entry name" value="CNP_phosphodiesterase-III"/>
</dbReference>
<dbReference type="EMBL" id="BMMF01000004">
    <property type="protein sequence ID" value="GGK30589.1"/>
    <property type="molecule type" value="Genomic_DNA"/>
</dbReference>
<dbReference type="Proteomes" id="UP000600449">
    <property type="component" value="Unassembled WGS sequence"/>
</dbReference>
<dbReference type="PANTHER" id="PTHR42988:SF2">
    <property type="entry name" value="CYCLIC NUCLEOTIDE PHOSPHODIESTERASE CBUA0032-RELATED"/>
    <property type="match status" value="1"/>
</dbReference>
<keyword evidence="2" id="KW-0378">Hydrolase</keyword>
<dbReference type="InterPro" id="IPR029052">
    <property type="entry name" value="Metallo-depent_PP-like"/>
</dbReference>
<evidence type="ECO:0000313" key="6">
    <source>
        <dbReference type="EMBL" id="GGK30589.1"/>
    </source>
</evidence>
<protein>
    <submittedName>
        <fullName evidence="6">3',5'-cyclic adenosine monophosphate phosphodiesterase CpdA</fullName>
    </submittedName>
</protein>
<evidence type="ECO:0000256" key="3">
    <source>
        <dbReference type="ARBA" id="ARBA00023004"/>
    </source>
</evidence>
<dbReference type="Pfam" id="PF00149">
    <property type="entry name" value="Metallophos"/>
    <property type="match status" value="1"/>
</dbReference>
<dbReference type="GO" id="GO:0004112">
    <property type="term" value="F:cyclic-nucleotide phosphodiesterase activity"/>
    <property type="evidence" value="ECO:0007669"/>
    <property type="project" value="InterPro"/>
</dbReference>
<evidence type="ECO:0000256" key="2">
    <source>
        <dbReference type="ARBA" id="ARBA00022801"/>
    </source>
</evidence>
<dbReference type="AlphaFoldDB" id="A0A917V3I7"/>
<accession>A0A917V3I7</accession>
<keyword evidence="7" id="KW-1185">Reference proteome</keyword>
<comment type="caution">
    <text evidence="6">The sequence shown here is derived from an EMBL/GenBank/DDBJ whole genome shotgun (WGS) entry which is preliminary data.</text>
</comment>
<evidence type="ECO:0000256" key="4">
    <source>
        <dbReference type="ARBA" id="ARBA00025742"/>
    </source>
</evidence>
<evidence type="ECO:0000313" key="7">
    <source>
        <dbReference type="Proteomes" id="UP000600449"/>
    </source>
</evidence>
<dbReference type="GO" id="GO:0046872">
    <property type="term" value="F:metal ion binding"/>
    <property type="evidence" value="ECO:0007669"/>
    <property type="project" value="UniProtKB-KW"/>
</dbReference>
<sequence>MTGKLLAASDATEAPRQDPMLIAHLSDLHVPATGEPVPGAADVNAALHKAFAALQALSPRPDLVIVSGDVADAGRPRAYGRAAEMLRVLKRPIVAVPGNHDDPAGFACFMHEIGGESRIPAPELCSVRDFAALRVIGLSSKIPLTSAGGLDDAQLDWLDATLTEAPARPTLLVVHHPPFRCGVGYMDRIRLVDGAVRLECIVAAHPQVLAVLCGHHHRAMETQFGGRPCWVAPSLAYAVSLDLRPGGEGGFSREPASYRLLHYDGRRLVSHLAYVEGTGAARPFRRHDPAEADVPAIALASSDA</sequence>
<keyword evidence="1" id="KW-0479">Metal-binding</keyword>
<gene>
    <name evidence="6" type="primary">cpdA</name>
    <name evidence="6" type="ORF">GCM10011322_16390</name>
</gene>
<reference evidence="6 7" key="1">
    <citation type="journal article" date="2014" name="Int. J. Syst. Evol. Microbiol.">
        <title>Complete genome sequence of Corynebacterium casei LMG S-19264T (=DSM 44701T), isolated from a smear-ripened cheese.</title>
        <authorList>
            <consortium name="US DOE Joint Genome Institute (JGI-PGF)"/>
            <person name="Walter F."/>
            <person name="Albersmeier A."/>
            <person name="Kalinowski J."/>
            <person name="Ruckert C."/>
        </authorList>
    </citation>
    <scope>NUCLEOTIDE SEQUENCE [LARGE SCALE GENOMIC DNA]</scope>
    <source>
        <strain evidence="6 7">CGMCC 1.9161</strain>
    </source>
</reference>
<evidence type="ECO:0000256" key="1">
    <source>
        <dbReference type="ARBA" id="ARBA00022723"/>
    </source>
</evidence>
<dbReference type="SUPFAM" id="SSF56300">
    <property type="entry name" value="Metallo-dependent phosphatases"/>
    <property type="match status" value="1"/>
</dbReference>
<dbReference type="Gene3D" id="3.60.21.10">
    <property type="match status" value="1"/>
</dbReference>